<organism evidence="3 4">
    <name type="scientific">Ustilaginoidea virens</name>
    <name type="common">Rice false smut fungus</name>
    <name type="synonym">Villosiclava virens</name>
    <dbReference type="NCBI Taxonomy" id="1159556"/>
    <lineage>
        <taxon>Eukaryota</taxon>
        <taxon>Fungi</taxon>
        <taxon>Dikarya</taxon>
        <taxon>Ascomycota</taxon>
        <taxon>Pezizomycotina</taxon>
        <taxon>Sordariomycetes</taxon>
        <taxon>Hypocreomycetidae</taxon>
        <taxon>Hypocreales</taxon>
        <taxon>Clavicipitaceae</taxon>
        <taxon>Ustilaginoidea</taxon>
    </lineage>
</organism>
<keyword evidence="1 2" id="KW-0732">Signal</keyword>
<evidence type="ECO:0000313" key="3">
    <source>
        <dbReference type="EMBL" id="QUC21639.1"/>
    </source>
</evidence>
<dbReference type="RefSeq" id="XP_042999312.1">
    <property type="nucleotide sequence ID" value="XM_043143379.1"/>
</dbReference>
<dbReference type="KEGG" id="uvi:66066659"/>
<protein>
    <recommendedName>
        <fullName evidence="5">RlpA-like protein double-psi beta-barrel domain-containing protein</fullName>
    </recommendedName>
</protein>
<dbReference type="SUPFAM" id="SSF50685">
    <property type="entry name" value="Barwin-like endoglucanases"/>
    <property type="match status" value="1"/>
</dbReference>
<evidence type="ECO:0008006" key="5">
    <source>
        <dbReference type="Google" id="ProtNLM"/>
    </source>
</evidence>
<dbReference type="AlphaFoldDB" id="A0A8E5HU80"/>
<dbReference type="CDD" id="cd22191">
    <property type="entry name" value="DPBB_RlpA_EXP_N-like"/>
    <property type="match status" value="1"/>
</dbReference>
<reference evidence="3" key="1">
    <citation type="submission" date="2020-03" db="EMBL/GenBank/DDBJ databases">
        <title>A mixture of massive structural variations and highly conserved coding sequences in Ustilaginoidea virens genome.</title>
        <authorList>
            <person name="Zhang K."/>
            <person name="Zhao Z."/>
            <person name="Zhang Z."/>
            <person name="Li Y."/>
            <person name="Hsiang T."/>
            <person name="Sun W."/>
        </authorList>
    </citation>
    <scope>NUCLEOTIDE SEQUENCE</scope>
    <source>
        <strain evidence="3">UV-8b</strain>
    </source>
</reference>
<accession>A0A8E5HU80</accession>
<feature type="chain" id="PRO_5034452591" description="RlpA-like protein double-psi beta-barrel domain-containing protein" evidence="2">
    <location>
        <begin position="19"/>
        <end position="123"/>
    </location>
</feature>
<evidence type="ECO:0000256" key="1">
    <source>
        <dbReference type="ARBA" id="ARBA00022729"/>
    </source>
</evidence>
<dbReference type="OrthoDB" id="406505at2759"/>
<evidence type="ECO:0000256" key="2">
    <source>
        <dbReference type="SAM" id="SignalP"/>
    </source>
</evidence>
<sequence>MSVKTVAAVGLGLGLALAAVAAPMELAARNTGDFTYYYTGLGACGQTNHDGELVAAVGHGLYDRVHPCGRNIRLHYKGRSVVARVVDRCAGCNDNSVDLSPAAFRAVVGDLGLGRVKGTWEFV</sequence>
<dbReference type="EMBL" id="CP072756">
    <property type="protein sequence ID" value="QUC21639.1"/>
    <property type="molecule type" value="Genomic_DNA"/>
</dbReference>
<feature type="signal peptide" evidence="2">
    <location>
        <begin position="1"/>
        <end position="18"/>
    </location>
</feature>
<dbReference type="Proteomes" id="UP000027002">
    <property type="component" value="Chromosome 4"/>
</dbReference>
<evidence type="ECO:0000313" key="4">
    <source>
        <dbReference type="Proteomes" id="UP000027002"/>
    </source>
</evidence>
<dbReference type="PANTHER" id="PTHR31836:SF28">
    <property type="entry name" value="SRCR DOMAIN-CONTAINING PROTEIN-RELATED"/>
    <property type="match status" value="1"/>
</dbReference>
<proteinExistence type="predicted"/>
<dbReference type="PANTHER" id="PTHR31836">
    <property type="match status" value="1"/>
</dbReference>
<dbReference type="Gene3D" id="2.40.40.10">
    <property type="entry name" value="RlpA-like domain"/>
    <property type="match status" value="1"/>
</dbReference>
<name>A0A8E5HU80_USTVR</name>
<dbReference type="GeneID" id="66066659"/>
<dbReference type="InterPro" id="IPR036908">
    <property type="entry name" value="RlpA-like_sf"/>
</dbReference>
<dbReference type="InterPro" id="IPR051477">
    <property type="entry name" value="Expansin_CellWall"/>
</dbReference>
<gene>
    <name evidence="3" type="ORF">UV8b_05882</name>
</gene>
<keyword evidence="4" id="KW-1185">Reference proteome</keyword>